<reference evidence="2 3" key="1">
    <citation type="submission" date="2019-07" db="EMBL/GenBank/DDBJ databases">
        <title>Full genome sequence of Humibacter sp. WJ7-1.</title>
        <authorList>
            <person name="Im W.-T."/>
        </authorList>
    </citation>
    <scope>NUCLEOTIDE SEQUENCE [LARGE SCALE GENOMIC DNA]</scope>
    <source>
        <strain evidence="2 3">WJ7-1</strain>
    </source>
</reference>
<evidence type="ECO:0000256" key="1">
    <source>
        <dbReference type="SAM" id="Phobius"/>
    </source>
</evidence>
<keyword evidence="1" id="KW-0472">Membrane</keyword>
<feature type="transmembrane region" description="Helical" evidence="1">
    <location>
        <begin position="101"/>
        <end position="119"/>
    </location>
</feature>
<protein>
    <recommendedName>
        <fullName evidence="4">Dolichyl-phosphate-mannose-protein mannosyltransferase</fullName>
    </recommendedName>
</protein>
<keyword evidence="3" id="KW-1185">Reference proteome</keyword>
<dbReference type="OrthoDB" id="5108058at2"/>
<keyword evidence="1" id="KW-0812">Transmembrane</keyword>
<organism evidence="2 3">
    <name type="scientific">Humibacter ginsenosidimutans</name>
    <dbReference type="NCBI Taxonomy" id="2599293"/>
    <lineage>
        <taxon>Bacteria</taxon>
        <taxon>Bacillati</taxon>
        <taxon>Actinomycetota</taxon>
        <taxon>Actinomycetes</taxon>
        <taxon>Micrococcales</taxon>
        <taxon>Microbacteriaceae</taxon>
        <taxon>Humibacter</taxon>
    </lineage>
</organism>
<name>A0A5B8M7P3_9MICO</name>
<evidence type="ECO:0008006" key="4">
    <source>
        <dbReference type="Google" id="ProtNLM"/>
    </source>
</evidence>
<gene>
    <name evidence="2" type="ORF">FPZ11_18165</name>
</gene>
<feature type="transmembrane region" description="Helical" evidence="1">
    <location>
        <begin position="149"/>
        <end position="170"/>
    </location>
</feature>
<feature type="transmembrane region" description="Helical" evidence="1">
    <location>
        <begin position="354"/>
        <end position="373"/>
    </location>
</feature>
<evidence type="ECO:0000313" key="2">
    <source>
        <dbReference type="EMBL" id="QDZ16416.1"/>
    </source>
</evidence>
<feature type="transmembrane region" description="Helical" evidence="1">
    <location>
        <begin position="301"/>
        <end position="319"/>
    </location>
</feature>
<dbReference type="AlphaFoldDB" id="A0A5B8M7P3"/>
<feature type="transmembrane region" description="Helical" evidence="1">
    <location>
        <begin position="125"/>
        <end position="142"/>
    </location>
</feature>
<feature type="transmembrane region" description="Helical" evidence="1">
    <location>
        <begin position="331"/>
        <end position="347"/>
    </location>
</feature>
<dbReference type="Proteomes" id="UP000320216">
    <property type="component" value="Chromosome"/>
</dbReference>
<feature type="transmembrane region" description="Helical" evidence="1">
    <location>
        <begin position="270"/>
        <end position="289"/>
    </location>
</feature>
<dbReference type="EMBL" id="CP042305">
    <property type="protein sequence ID" value="QDZ16416.1"/>
    <property type="molecule type" value="Genomic_DNA"/>
</dbReference>
<feature type="transmembrane region" description="Helical" evidence="1">
    <location>
        <begin position="213"/>
        <end position="233"/>
    </location>
</feature>
<dbReference type="RefSeq" id="WP_146322420.1">
    <property type="nucleotide sequence ID" value="NZ_CP042305.1"/>
</dbReference>
<sequence length="550" mass="58121">MSTESATAAGTTATTRTNGTASTFLVWLRSYRGVHYVILAVAALFLLYESRHQGLFYDDWDFVDGANTNLFAPHVGHWSTVPMVLYLAVRTVFGLDSFLPFAVMVIVAQLGLATIIWRIMLKVGVAPWIATTASALICFLGAGGENILWAFQVGFMGAAALALLVMLLLMRERFGVWEIIGVVVLSILALATSGTSLPVLAGAAVVGIVYRGFWRTVAVLLPGAVAYGVWYVIVELHSTGNAYHASGLFQYLTQAPNYILGMLADGSGKVVGIAALGAVGFGLMVIWAIYRLPKASKRWTAAYACLVAAILFAALTAYSRLNLDVPTSGRYVFLTTVLMLPMAMLALTAVQTRVGLPLIGSVVVVALLVGYNFTQLLPVLQGRASAVAETKQEFAATASLIRSGASLDPSAKPAPRFAPQVSVRDIQRMVDNGWMHPGSFDAAAMLTVRAALDVTITSADAPNTTAGCTWLPDGSNSVDLGSGATIKAPGSTQIQYVLTEGTTVSNPITGTLASGWNRLKTTHGNVRVVGTANTVLLCGSRHELTSPGQG</sequence>
<keyword evidence="1" id="KW-1133">Transmembrane helix</keyword>
<dbReference type="KEGG" id="huw:FPZ11_18165"/>
<feature type="transmembrane region" description="Helical" evidence="1">
    <location>
        <begin position="33"/>
        <end position="50"/>
    </location>
</feature>
<feature type="transmembrane region" description="Helical" evidence="1">
    <location>
        <begin position="70"/>
        <end position="89"/>
    </location>
</feature>
<proteinExistence type="predicted"/>
<evidence type="ECO:0000313" key="3">
    <source>
        <dbReference type="Proteomes" id="UP000320216"/>
    </source>
</evidence>
<accession>A0A5B8M7P3</accession>
<feature type="transmembrane region" description="Helical" evidence="1">
    <location>
        <begin position="176"/>
        <end position="201"/>
    </location>
</feature>